<organism evidence="2 3">
    <name type="scientific">Streptococcus phage P7955</name>
    <dbReference type="NCBI Taxonomy" id="1971440"/>
    <lineage>
        <taxon>Viruses</taxon>
        <taxon>Duplodnaviria</taxon>
        <taxon>Heunggongvirae</taxon>
        <taxon>Uroviricota</taxon>
        <taxon>Caudoviricetes</taxon>
        <taxon>Aliceevansviridae</taxon>
        <taxon>Brussowvirus</taxon>
        <taxon>Brussowvirus P7955</taxon>
    </lineage>
</organism>
<keyword evidence="1" id="KW-0812">Transmembrane</keyword>
<name>A0A286QSH7_9CAUD</name>
<feature type="transmembrane region" description="Helical" evidence="1">
    <location>
        <begin position="6"/>
        <end position="25"/>
    </location>
</feature>
<keyword evidence="1" id="KW-0472">Membrane</keyword>
<reference evidence="2 3" key="1">
    <citation type="journal article" date="2017" name="Front. Microbiol.">
        <title>Global Survey and Genome Exploration of Bacteriophages Infecting the Lactic Acid Bacterium Streptococcus thermophilus.</title>
        <authorList>
            <person name="McDonnell B."/>
            <person name="Mahony J."/>
            <person name="Hanemaaijer L."/>
            <person name="Neve H."/>
            <person name="Noben J.-P."/>
            <person name="Lugli G.A."/>
            <person name="Ventura M."/>
            <person name="Kouwen T.R."/>
            <person name="van Sinderen D."/>
        </authorList>
    </citation>
    <scope>NUCLEOTIDE SEQUENCE [LARGE SCALE GENOMIC DNA]</scope>
</reference>
<accession>A0A286QSH7</accession>
<evidence type="ECO:0000256" key="1">
    <source>
        <dbReference type="SAM" id="Phobius"/>
    </source>
</evidence>
<keyword evidence="3" id="KW-1185">Reference proteome</keyword>
<keyword evidence="1" id="KW-1133">Transmembrane helix</keyword>
<evidence type="ECO:0000313" key="3">
    <source>
        <dbReference type="Proteomes" id="UP000225160"/>
    </source>
</evidence>
<sequence length="65" mass="7999">MRINEAVLSFYSFYFYLLRNLVFFCKKRKPRLKVEVTVREFNRNDAKYSNNYMKIANKKSYEIIS</sequence>
<dbReference type="EMBL" id="KY705281">
    <property type="protein sequence ID" value="ARU14396.1"/>
    <property type="molecule type" value="Genomic_DNA"/>
</dbReference>
<proteinExistence type="predicted"/>
<evidence type="ECO:0000313" key="2">
    <source>
        <dbReference type="EMBL" id="ARU14396.1"/>
    </source>
</evidence>
<protein>
    <submittedName>
        <fullName evidence="2">Uncharacterized protein</fullName>
    </submittedName>
</protein>
<gene>
    <name evidence="2" type="ORF">P7955_27</name>
</gene>
<dbReference type="Proteomes" id="UP000225160">
    <property type="component" value="Segment"/>
</dbReference>